<name>A0A142C1L1_CONBE</name>
<dbReference type="AlphaFoldDB" id="A0A142C1L1"/>
<proteinExistence type="evidence at transcript level"/>
<organism evidence="4">
    <name type="scientific">Conus betulinus</name>
    <name type="common">Beech cone</name>
    <dbReference type="NCBI Taxonomy" id="89764"/>
    <lineage>
        <taxon>Eukaryota</taxon>
        <taxon>Metazoa</taxon>
        <taxon>Spiralia</taxon>
        <taxon>Lophotrochozoa</taxon>
        <taxon>Mollusca</taxon>
        <taxon>Gastropoda</taxon>
        <taxon>Caenogastropoda</taxon>
        <taxon>Neogastropoda</taxon>
        <taxon>Conoidea</taxon>
        <taxon>Conidae</taxon>
        <taxon>Conus</taxon>
        <taxon>Dendroconus</taxon>
    </lineage>
</organism>
<sequence>MKLTCTVIIAVLFLTACQLTTADDSRGRQEYPTKRLRANMPNSKLFKLTKRCTAPGGGCTRWTSNCCSNLCILKKDGNPVCRDS</sequence>
<evidence type="ECO:0000256" key="3">
    <source>
        <dbReference type="SAM" id="SignalP"/>
    </source>
</evidence>
<protein>
    <submittedName>
        <fullName evidence="4">Conotoxin</fullName>
    </submittedName>
</protein>
<dbReference type="PROSITE" id="PS51257">
    <property type="entry name" value="PROKAR_LIPOPROTEIN"/>
    <property type="match status" value="1"/>
</dbReference>
<evidence type="ECO:0000256" key="2">
    <source>
        <dbReference type="ARBA" id="ARBA00022525"/>
    </source>
</evidence>
<evidence type="ECO:0000313" key="4">
    <source>
        <dbReference type="EMBL" id="AMP44712.1"/>
    </source>
</evidence>
<keyword evidence="2" id="KW-0964">Secreted</keyword>
<evidence type="ECO:0000256" key="1">
    <source>
        <dbReference type="ARBA" id="ARBA00004613"/>
    </source>
</evidence>
<accession>A0A142C1L1</accession>
<dbReference type="InterPro" id="IPR004214">
    <property type="entry name" value="Conotoxin"/>
</dbReference>
<dbReference type="Pfam" id="PF02950">
    <property type="entry name" value="Conotoxin"/>
    <property type="match status" value="1"/>
</dbReference>
<keyword evidence="3" id="KW-0732">Signal</keyword>
<reference evidence="4" key="1">
    <citation type="submission" date="2015-12" db="EMBL/GenBank/DDBJ databases">
        <title>High throughput identification of novel conotoxins from the Chinese tubular cone snail Conus betulinus by multitranscriptome sequencing.</title>
        <authorList>
            <person name="Ruan Z."/>
            <person name="Peng C."/>
            <person name="Shi Q."/>
            <person name="Yao G."/>
            <person name="Gao B.-M."/>
        </authorList>
    </citation>
    <scope>NUCLEOTIDE SEQUENCE</scope>
</reference>
<dbReference type="EMBL" id="KU563964">
    <property type="protein sequence ID" value="AMP44712.1"/>
    <property type="molecule type" value="mRNA"/>
</dbReference>
<feature type="chain" id="PRO_5007493198" evidence="3">
    <location>
        <begin position="23"/>
        <end position="84"/>
    </location>
</feature>
<dbReference type="GO" id="GO:0008200">
    <property type="term" value="F:ion channel inhibitor activity"/>
    <property type="evidence" value="ECO:0007669"/>
    <property type="project" value="InterPro"/>
</dbReference>
<dbReference type="GO" id="GO:0005576">
    <property type="term" value="C:extracellular region"/>
    <property type="evidence" value="ECO:0007669"/>
    <property type="project" value="UniProtKB-SubCell"/>
</dbReference>
<feature type="signal peptide" evidence="3">
    <location>
        <begin position="1"/>
        <end position="22"/>
    </location>
</feature>
<comment type="subcellular location">
    <subcellularLocation>
        <location evidence="1">Secreted</location>
    </subcellularLocation>
</comment>